<dbReference type="Pfam" id="PF07495">
    <property type="entry name" value="Y_Y_Y"/>
    <property type="match status" value="1"/>
</dbReference>
<feature type="coiled-coil region" evidence="1">
    <location>
        <begin position="762"/>
        <end position="803"/>
    </location>
</feature>
<dbReference type="GO" id="GO:0006355">
    <property type="term" value="P:regulation of DNA-templated transcription"/>
    <property type="evidence" value="ECO:0007669"/>
    <property type="project" value="InterPro"/>
</dbReference>
<protein>
    <submittedName>
        <fullName evidence="5">Histidine kinase</fullName>
    </submittedName>
</protein>
<evidence type="ECO:0000313" key="6">
    <source>
        <dbReference type="Proteomes" id="UP000309016"/>
    </source>
</evidence>
<dbReference type="EMBL" id="CP040812">
    <property type="protein sequence ID" value="QCY69437.1"/>
    <property type="molecule type" value="Genomic_DNA"/>
</dbReference>
<keyword evidence="3" id="KW-0732">Signal</keyword>
<dbReference type="GO" id="GO:0003677">
    <property type="term" value="F:DNA binding"/>
    <property type="evidence" value="ECO:0007669"/>
    <property type="project" value="InterPro"/>
</dbReference>
<gene>
    <name evidence="5" type="ORF">FHG64_08550</name>
</gene>
<evidence type="ECO:0000259" key="4">
    <source>
        <dbReference type="SMART" id="SM00421"/>
    </source>
</evidence>
<dbReference type="InterPro" id="IPR011123">
    <property type="entry name" value="Y_Y_Y"/>
</dbReference>
<feature type="transmembrane region" description="Helical" evidence="2">
    <location>
        <begin position="727"/>
        <end position="748"/>
    </location>
</feature>
<keyword evidence="6" id="KW-1185">Reference proteome</keyword>
<dbReference type="InterPro" id="IPR000792">
    <property type="entry name" value="Tscrpt_reg_LuxR_C"/>
</dbReference>
<dbReference type="Proteomes" id="UP000309016">
    <property type="component" value="Chromosome"/>
</dbReference>
<proteinExistence type="predicted"/>
<dbReference type="InterPro" id="IPR016032">
    <property type="entry name" value="Sig_transdc_resp-reg_C-effctor"/>
</dbReference>
<dbReference type="KEGG" id="afla:FHG64_08550"/>
<feature type="domain" description="HTH luxR-type" evidence="4">
    <location>
        <begin position="866"/>
        <end position="923"/>
    </location>
</feature>
<organism evidence="5 6">
    <name type="scientific">Antarcticibacterium flavum</name>
    <dbReference type="NCBI Taxonomy" id="2058175"/>
    <lineage>
        <taxon>Bacteria</taxon>
        <taxon>Pseudomonadati</taxon>
        <taxon>Bacteroidota</taxon>
        <taxon>Flavobacteriia</taxon>
        <taxon>Flavobacteriales</taxon>
        <taxon>Flavobacteriaceae</taxon>
        <taxon>Antarcticibacterium</taxon>
    </lineage>
</organism>
<reference evidence="5 6" key="1">
    <citation type="submission" date="2019-06" db="EMBL/GenBank/DDBJ databases">
        <title>Complete genome sequence of Antarcticibacterium flavum KCTC 52984T from an Antarctic marine sediment.</title>
        <authorList>
            <person name="Lee Y.M."/>
            <person name="Shin S.C."/>
        </authorList>
    </citation>
    <scope>NUCLEOTIDE SEQUENCE [LARGE SCALE GENOMIC DNA]</scope>
    <source>
        <strain evidence="5 6">KCTC 52984</strain>
    </source>
</reference>
<keyword evidence="5" id="KW-0808">Transferase</keyword>
<dbReference type="Gene3D" id="1.10.10.10">
    <property type="entry name" value="Winged helix-like DNA-binding domain superfamily/Winged helix DNA-binding domain"/>
    <property type="match status" value="1"/>
</dbReference>
<dbReference type="InterPro" id="IPR011047">
    <property type="entry name" value="Quinoprotein_ADH-like_sf"/>
</dbReference>
<keyword evidence="5" id="KW-0418">Kinase</keyword>
<keyword evidence="2" id="KW-1133">Transmembrane helix</keyword>
<dbReference type="SMART" id="SM00421">
    <property type="entry name" value="HTH_LUXR"/>
    <property type="match status" value="1"/>
</dbReference>
<keyword evidence="1" id="KW-0175">Coiled coil</keyword>
<name>A0A5B7X205_9FLAO</name>
<keyword evidence="2" id="KW-0472">Membrane</keyword>
<dbReference type="SUPFAM" id="SSF46894">
    <property type="entry name" value="C-terminal effector domain of the bipartite response regulators"/>
    <property type="match status" value="1"/>
</dbReference>
<feature type="chain" id="PRO_5022736766" evidence="3">
    <location>
        <begin position="18"/>
        <end position="926"/>
    </location>
</feature>
<sequence>MRILSIILLFAVSLGMAQELPPVINFDPNQYMGGNQNWMISQTPNGNMYIANSTGLLEYTGEEWNLYPMPNNTIVRSVEVVGERVYAGAYMEIGYWERTGTGRLEYSSLLSQFPDPLRDGEQFWHIRHLDDFLIFQSFEGLYLYNEANESITKIPGPPAAITNLFKAGDDIFFQVMARGLYTIRGNVAQQVIAEEFLQQIEVMHITRKGSDLILISRNGMIYSWDGDSLEAALPALTGELQGKSVFSALDLEDGTFLLGTVEDGIFHLDKEGALINRFNQENGLLNNTVLHLYVDREQNIWAGLDHGLAVINLESSFRSHQDIYGKLGSVYASFQTNTHLYLGTNQGLFFRRIGENGFEFMEGTNGQVWNLQFIDGYLFAGHNNGTFLIEAENATRIFDRTGTWTISKTEGTPGFYVQGHYNGLSLLREIDGEFKDLGMLEDFPHSSKFIVQTGNDEFWTVNEHKGIFRLKLDFEKQKLNILKNFSFDTISGINSSIFKFNDSLYFSSRERLLKYDPEEENFKPDSGLSEIFNTKELISGKVITTGDGRIWGFSENTIFNVEVSGFSNTYRENSIYLPRELRNITLGYENISFLPDDSYLLGISNGYLKFEEEFTSIEDYELRINQITASALDAEPHLLDLENEEPFHYKTNNITFKYSIPVFKKFYRPEYSYRLLGLSSQWSPWSQNSVVSFTNLPFGDYEFEVRGRIGDKYLDPVLYSFQISRPWYLSFTALTVYFLFFILLVYLINKLYKRKHQKVIRENEKELRMKNLEAEKRIIELQNEQLERDMESKNKELAVSTMSLIKKNEFLSSIKEKLKDSRASGEVSSVIKTIDKDISEEDNWKFFKEAFNNADKDFFKKIKSRHPNLTANDLKLCAYLRLNLTSKEIAPLLNISVKSVEIKRYRLRKKMDLEHDVNLVDYILAI</sequence>
<evidence type="ECO:0000313" key="5">
    <source>
        <dbReference type="EMBL" id="QCY69437.1"/>
    </source>
</evidence>
<keyword evidence="2" id="KW-0812">Transmembrane</keyword>
<evidence type="ECO:0000256" key="3">
    <source>
        <dbReference type="SAM" id="SignalP"/>
    </source>
</evidence>
<feature type="signal peptide" evidence="3">
    <location>
        <begin position="1"/>
        <end position="17"/>
    </location>
</feature>
<accession>A0A5B7X205</accession>
<dbReference type="OrthoDB" id="1090267at2"/>
<dbReference type="RefSeq" id="WP_139066005.1">
    <property type="nucleotide sequence ID" value="NZ_CP040812.1"/>
</dbReference>
<dbReference type="Gene3D" id="2.130.10.10">
    <property type="entry name" value="YVTN repeat-like/Quinoprotein amine dehydrogenase"/>
    <property type="match status" value="1"/>
</dbReference>
<dbReference type="SUPFAM" id="SSF50998">
    <property type="entry name" value="Quinoprotein alcohol dehydrogenase-like"/>
    <property type="match status" value="1"/>
</dbReference>
<evidence type="ECO:0000256" key="2">
    <source>
        <dbReference type="SAM" id="Phobius"/>
    </source>
</evidence>
<dbReference type="InterPro" id="IPR013783">
    <property type="entry name" value="Ig-like_fold"/>
</dbReference>
<dbReference type="InterPro" id="IPR036388">
    <property type="entry name" value="WH-like_DNA-bd_sf"/>
</dbReference>
<dbReference type="GO" id="GO:0016301">
    <property type="term" value="F:kinase activity"/>
    <property type="evidence" value="ECO:0007669"/>
    <property type="project" value="UniProtKB-KW"/>
</dbReference>
<dbReference type="InterPro" id="IPR015943">
    <property type="entry name" value="WD40/YVTN_repeat-like_dom_sf"/>
</dbReference>
<dbReference type="AlphaFoldDB" id="A0A5B7X205"/>
<evidence type="ECO:0000256" key="1">
    <source>
        <dbReference type="SAM" id="Coils"/>
    </source>
</evidence>
<dbReference type="Gene3D" id="2.60.40.10">
    <property type="entry name" value="Immunoglobulins"/>
    <property type="match status" value="1"/>
</dbReference>